<keyword evidence="3" id="KW-1185">Reference proteome</keyword>
<feature type="compositionally biased region" description="Low complexity" evidence="1">
    <location>
        <begin position="13"/>
        <end position="28"/>
    </location>
</feature>
<dbReference type="EMBL" id="JAVRFG010000032">
    <property type="protein sequence ID" value="MDT0493388.1"/>
    <property type="molecule type" value="Genomic_DNA"/>
</dbReference>
<reference evidence="3" key="1">
    <citation type="submission" date="2023-07" db="EMBL/GenBank/DDBJ databases">
        <title>30 novel species of actinomycetes from the DSMZ collection.</title>
        <authorList>
            <person name="Nouioui I."/>
        </authorList>
    </citation>
    <scope>NUCLEOTIDE SEQUENCE [LARGE SCALE GENOMIC DNA]</scope>
    <source>
        <strain evidence="3">DSM 40932</strain>
    </source>
</reference>
<evidence type="ECO:0000256" key="1">
    <source>
        <dbReference type="SAM" id="MobiDB-lite"/>
    </source>
</evidence>
<evidence type="ECO:0000313" key="3">
    <source>
        <dbReference type="Proteomes" id="UP001180556"/>
    </source>
</evidence>
<gene>
    <name evidence="2" type="ORF">RM717_23075</name>
</gene>
<feature type="compositionally biased region" description="Polar residues" evidence="1">
    <location>
        <begin position="1"/>
        <end position="12"/>
    </location>
</feature>
<comment type="caution">
    <text evidence="2">The sequence shown here is derived from an EMBL/GenBank/DDBJ whole genome shotgun (WGS) entry which is preliminary data.</text>
</comment>
<name>A0ABU2W695_9ACTN</name>
<dbReference type="Proteomes" id="UP001180556">
    <property type="component" value="Unassembled WGS sequence"/>
</dbReference>
<protein>
    <recommendedName>
        <fullName evidence="4">Lipoprotein</fullName>
    </recommendedName>
</protein>
<feature type="region of interest" description="Disordered" evidence="1">
    <location>
        <begin position="1"/>
        <end position="33"/>
    </location>
</feature>
<accession>A0ABU2W695</accession>
<dbReference type="RefSeq" id="WP_311603550.1">
    <property type="nucleotide sequence ID" value="NZ_JAVRFG010000032.1"/>
</dbReference>
<organism evidence="2 3">
    <name type="scientific">Streptomyces stephensoniae</name>
    <dbReference type="NCBI Taxonomy" id="3375367"/>
    <lineage>
        <taxon>Bacteria</taxon>
        <taxon>Bacillati</taxon>
        <taxon>Actinomycetota</taxon>
        <taxon>Actinomycetes</taxon>
        <taxon>Kitasatosporales</taxon>
        <taxon>Streptomycetaceae</taxon>
        <taxon>Streptomyces</taxon>
    </lineage>
</organism>
<proteinExistence type="predicted"/>
<evidence type="ECO:0000313" key="2">
    <source>
        <dbReference type="EMBL" id="MDT0493388.1"/>
    </source>
</evidence>
<sequence length="173" mass="18454">MTDSDSSNTGNTAPSSGGPAESGEPSGGLPYAGVATTDEAADALQAVSSRIYTYLGVPGKASEPGPGVKECEGKDPERFFSVYHPWNFLPASAEDTDVAMENLKKKLSTGGWVLKREYRDNSANKNLNLVADNDKKKVSAWIVQYRERAKPSLGITLTSGCYEVPEGATVDKF</sequence>
<evidence type="ECO:0008006" key="4">
    <source>
        <dbReference type="Google" id="ProtNLM"/>
    </source>
</evidence>